<dbReference type="Proteomes" id="UP000271162">
    <property type="component" value="Unassembled WGS sequence"/>
</dbReference>
<proteinExistence type="predicted"/>
<evidence type="ECO:0000313" key="1">
    <source>
        <dbReference type="EMBL" id="VDL81532.1"/>
    </source>
</evidence>
<dbReference type="EMBL" id="UYSL01022987">
    <property type="protein sequence ID" value="VDL81532.1"/>
    <property type="molecule type" value="Genomic_DNA"/>
</dbReference>
<protein>
    <submittedName>
        <fullName evidence="3">FAT domain-containing protein</fullName>
    </submittedName>
</protein>
<gene>
    <name evidence="1" type="ORF">NBR_LOCUS17812</name>
</gene>
<accession>A0A0N4YL54</accession>
<evidence type="ECO:0000313" key="2">
    <source>
        <dbReference type="Proteomes" id="UP000271162"/>
    </source>
</evidence>
<keyword evidence="2" id="KW-1185">Reference proteome</keyword>
<dbReference type="WBParaSite" id="NBR_0001781101-mRNA-1">
    <property type="protein sequence ID" value="NBR_0001781101-mRNA-1"/>
    <property type="gene ID" value="NBR_0001781101"/>
</dbReference>
<evidence type="ECO:0000313" key="3">
    <source>
        <dbReference type="WBParaSite" id="NBR_0001781101-mRNA-1"/>
    </source>
</evidence>
<dbReference type="AlphaFoldDB" id="A0A0N4YL54"/>
<name>A0A0N4YL54_NIPBR</name>
<sequence length="132" mass="15219">MVGRVMGRAGNRSLEQCFNSAWNWKSYWQERSQTESKLALIRAEILYEQLRDWSEAYHLSEILANEDENDVYERMKDAALRIGLIRPTRCSQMPTSPYLTVLSQTKPPPWINTNVAKPDAVDGLQVGVNTFR</sequence>
<organism evidence="3">
    <name type="scientific">Nippostrongylus brasiliensis</name>
    <name type="common">Rat hookworm</name>
    <dbReference type="NCBI Taxonomy" id="27835"/>
    <lineage>
        <taxon>Eukaryota</taxon>
        <taxon>Metazoa</taxon>
        <taxon>Ecdysozoa</taxon>
        <taxon>Nematoda</taxon>
        <taxon>Chromadorea</taxon>
        <taxon>Rhabditida</taxon>
        <taxon>Rhabditina</taxon>
        <taxon>Rhabditomorpha</taxon>
        <taxon>Strongyloidea</taxon>
        <taxon>Heligmosomidae</taxon>
        <taxon>Nippostrongylus</taxon>
    </lineage>
</organism>
<reference evidence="3" key="1">
    <citation type="submission" date="2017-02" db="UniProtKB">
        <authorList>
            <consortium name="WormBaseParasite"/>
        </authorList>
    </citation>
    <scope>IDENTIFICATION</scope>
</reference>
<reference evidence="1 2" key="2">
    <citation type="submission" date="2018-11" db="EMBL/GenBank/DDBJ databases">
        <authorList>
            <consortium name="Pathogen Informatics"/>
        </authorList>
    </citation>
    <scope>NUCLEOTIDE SEQUENCE [LARGE SCALE GENOMIC DNA]</scope>
</reference>